<gene>
    <name evidence="2" type="ORF">C1Y40_03005</name>
</gene>
<feature type="domain" description="Tetracyclin repressor-like C-terminal" evidence="1">
    <location>
        <begin position="2"/>
        <end position="37"/>
    </location>
</feature>
<proteinExistence type="predicted"/>
<dbReference type="EMBL" id="PPEA01000430">
    <property type="protein sequence ID" value="PQM46835.1"/>
    <property type="molecule type" value="Genomic_DNA"/>
</dbReference>
<dbReference type="Pfam" id="PF17920">
    <property type="entry name" value="TetR_C_16"/>
    <property type="match status" value="1"/>
</dbReference>
<dbReference type="Gene3D" id="1.10.357.10">
    <property type="entry name" value="Tetracycline Repressor, domain 2"/>
    <property type="match status" value="1"/>
</dbReference>
<evidence type="ECO:0000259" key="1">
    <source>
        <dbReference type="Pfam" id="PF17920"/>
    </source>
</evidence>
<sequence>MVVGLVVGRRIVGVPVLANADLETLVALLAPAVQNVLTSGENA</sequence>
<dbReference type="SUPFAM" id="SSF48498">
    <property type="entry name" value="Tetracyclin repressor-like, C-terminal domain"/>
    <property type="match status" value="1"/>
</dbReference>
<dbReference type="AlphaFoldDB" id="A0A2S8BJN5"/>
<reference evidence="2 3" key="1">
    <citation type="journal article" date="2017" name="Int. J. Syst. Evol. Microbiol.">
        <title>Mycobacterium talmoniae sp. nov., a slowly growing mycobacterium isolated from human respiratory samples.</title>
        <authorList>
            <person name="Davidson R.M."/>
            <person name="DeGroote M.A."/>
            <person name="Marola J.L."/>
            <person name="Buss S."/>
            <person name="Jones V."/>
            <person name="McNeil M.R."/>
            <person name="Freifeld A.G."/>
            <person name="Elaine Epperson L."/>
            <person name="Hasan N.A."/>
            <person name="Jackson M."/>
            <person name="Iwen P.C."/>
            <person name="Salfinger M."/>
            <person name="Strong M."/>
        </authorList>
    </citation>
    <scope>NUCLEOTIDE SEQUENCE [LARGE SCALE GENOMIC DNA]</scope>
    <source>
        <strain evidence="2 3">ATCC BAA-2683</strain>
    </source>
</reference>
<dbReference type="InterPro" id="IPR036271">
    <property type="entry name" value="Tet_transcr_reg_TetR-rel_C_sf"/>
</dbReference>
<dbReference type="Proteomes" id="UP000238296">
    <property type="component" value="Unassembled WGS sequence"/>
</dbReference>
<organism evidence="2 3">
    <name type="scientific">Mycobacterium talmoniae</name>
    <dbReference type="NCBI Taxonomy" id="1858794"/>
    <lineage>
        <taxon>Bacteria</taxon>
        <taxon>Bacillati</taxon>
        <taxon>Actinomycetota</taxon>
        <taxon>Actinomycetes</taxon>
        <taxon>Mycobacteriales</taxon>
        <taxon>Mycobacteriaceae</taxon>
        <taxon>Mycobacterium</taxon>
    </lineage>
</organism>
<accession>A0A2S8BJN5</accession>
<evidence type="ECO:0000313" key="2">
    <source>
        <dbReference type="EMBL" id="PQM46835.1"/>
    </source>
</evidence>
<dbReference type="InterPro" id="IPR041678">
    <property type="entry name" value="TetR_C_16"/>
</dbReference>
<name>A0A2S8BJN5_9MYCO</name>
<protein>
    <recommendedName>
        <fullName evidence="1">Tetracyclin repressor-like C-terminal domain-containing protein</fullName>
    </recommendedName>
</protein>
<comment type="caution">
    <text evidence="2">The sequence shown here is derived from an EMBL/GenBank/DDBJ whole genome shotgun (WGS) entry which is preliminary data.</text>
</comment>
<evidence type="ECO:0000313" key="3">
    <source>
        <dbReference type="Proteomes" id="UP000238296"/>
    </source>
</evidence>